<keyword evidence="5" id="KW-1185">Reference proteome</keyword>
<evidence type="ECO:0000256" key="1">
    <source>
        <dbReference type="ARBA" id="ARBA00022729"/>
    </source>
</evidence>
<dbReference type="OrthoDB" id="413885at2759"/>
<evidence type="ECO:0000313" key="5">
    <source>
        <dbReference type="Proteomes" id="UP000076722"/>
    </source>
</evidence>
<organism evidence="4 5">
    <name type="scientific">Sistotremastrum niveocremeum HHB9708</name>
    <dbReference type="NCBI Taxonomy" id="1314777"/>
    <lineage>
        <taxon>Eukaryota</taxon>
        <taxon>Fungi</taxon>
        <taxon>Dikarya</taxon>
        <taxon>Basidiomycota</taxon>
        <taxon>Agaricomycotina</taxon>
        <taxon>Agaricomycetes</taxon>
        <taxon>Sistotremastrales</taxon>
        <taxon>Sistotremastraceae</taxon>
        <taxon>Sertulicium</taxon>
        <taxon>Sertulicium niveocremeum</taxon>
    </lineage>
</organism>
<feature type="chain" id="PRO_5007853502" description="CBM1 domain-containing protein" evidence="2">
    <location>
        <begin position="23"/>
        <end position="191"/>
    </location>
</feature>
<dbReference type="Proteomes" id="UP000076722">
    <property type="component" value="Unassembled WGS sequence"/>
</dbReference>
<dbReference type="AlphaFoldDB" id="A0A164TYL5"/>
<proteinExistence type="predicted"/>
<dbReference type="Pfam" id="PF00734">
    <property type="entry name" value="CBM_1"/>
    <property type="match status" value="1"/>
</dbReference>
<sequence>MLSFQLPLTSFLIVSLAVGAFGATTTSSSLCCQSYEVPGNPTSLTLCGPTPTSTARTITGPPPPVQTPPPGLNITLYYLCTAHCAGKSTPGVPETSTVCPQSCSYSTTYGTGAGGTTTGYTVTNPDIEGTGACPGPWPTTTSSGSLSITTTALPAQTHWGQCGGAGYQGPSSCGSPYTCSAVAPTYYSQCL</sequence>
<dbReference type="InterPro" id="IPR000254">
    <property type="entry name" value="CBD"/>
</dbReference>
<feature type="signal peptide" evidence="2">
    <location>
        <begin position="1"/>
        <end position="22"/>
    </location>
</feature>
<dbReference type="SMART" id="SM00236">
    <property type="entry name" value="fCBD"/>
    <property type="match status" value="1"/>
</dbReference>
<dbReference type="SUPFAM" id="SSF57180">
    <property type="entry name" value="Cellulose-binding domain"/>
    <property type="match status" value="1"/>
</dbReference>
<name>A0A164TYL5_9AGAM</name>
<evidence type="ECO:0000259" key="3">
    <source>
        <dbReference type="PROSITE" id="PS51164"/>
    </source>
</evidence>
<gene>
    <name evidence="4" type="ORF">SISNIDRAFT_107948</name>
</gene>
<dbReference type="GO" id="GO:0030248">
    <property type="term" value="F:cellulose binding"/>
    <property type="evidence" value="ECO:0007669"/>
    <property type="project" value="InterPro"/>
</dbReference>
<evidence type="ECO:0000256" key="2">
    <source>
        <dbReference type="SAM" id="SignalP"/>
    </source>
</evidence>
<protein>
    <recommendedName>
        <fullName evidence="3">CBM1 domain-containing protein</fullName>
    </recommendedName>
</protein>
<accession>A0A164TYL5</accession>
<dbReference type="EMBL" id="KV419409">
    <property type="protein sequence ID" value="KZS92753.1"/>
    <property type="molecule type" value="Genomic_DNA"/>
</dbReference>
<evidence type="ECO:0000313" key="4">
    <source>
        <dbReference type="EMBL" id="KZS92753.1"/>
    </source>
</evidence>
<reference evidence="4 5" key="1">
    <citation type="journal article" date="2016" name="Mol. Biol. Evol.">
        <title>Comparative Genomics of Early-Diverging Mushroom-Forming Fungi Provides Insights into the Origins of Lignocellulose Decay Capabilities.</title>
        <authorList>
            <person name="Nagy L.G."/>
            <person name="Riley R."/>
            <person name="Tritt A."/>
            <person name="Adam C."/>
            <person name="Daum C."/>
            <person name="Floudas D."/>
            <person name="Sun H."/>
            <person name="Yadav J.S."/>
            <person name="Pangilinan J."/>
            <person name="Larsson K.H."/>
            <person name="Matsuura K."/>
            <person name="Barry K."/>
            <person name="Labutti K."/>
            <person name="Kuo R."/>
            <person name="Ohm R.A."/>
            <person name="Bhattacharya S.S."/>
            <person name="Shirouzu T."/>
            <person name="Yoshinaga Y."/>
            <person name="Martin F.M."/>
            <person name="Grigoriev I.V."/>
            <person name="Hibbett D.S."/>
        </authorList>
    </citation>
    <scope>NUCLEOTIDE SEQUENCE [LARGE SCALE GENOMIC DNA]</scope>
    <source>
        <strain evidence="4 5">HHB9708</strain>
    </source>
</reference>
<feature type="domain" description="CBM1" evidence="3">
    <location>
        <begin position="154"/>
        <end position="191"/>
    </location>
</feature>
<dbReference type="InterPro" id="IPR035971">
    <property type="entry name" value="CBD_sf"/>
</dbReference>
<dbReference type="GO" id="GO:0005975">
    <property type="term" value="P:carbohydrate metabolic process"/>
    <property type="evidence" value="ECO:0007669"/>
    <property type="project" value="InterPro"/>
</dbReference>
<dbReference type="GO" id="GO:0005576">
    <property type="term" value="C:extracellular region"/>
    <property type="evidence" value="ECO:0007669"/>
    <property type="project" value="InterPro"/>
</dbReference>
<keyword evidence="1 2" id="KW-0732">Signal</keyword>
<dbReference type="PROSITE" id="PS51164">
    <property type="entry name" value="CBM1_2"/>
    <property type="match status" value="1"/>
</dbReference>